<evidence type="ECO:0000313" key="3">
    <source>
        <dbReference type="EMBL" id="TID03790.1"/>
    </source>
</evidence>
<dbReference type="EMBL" id="MWPZ01000002">
    <property type="protein sequence ID" value="TID03790.1"/>
    <property type="molecule type" value="Genomic_DNA"/>
</dbReference>
<feature type="region of interest" description="Disordered" evidence="1">
    <location>
        <begin position="1"/>
        <end position="21"/>
    </location>
</feature>
<feature type="domain" description="Cupin type-2" evidence="2">
    <location>
        <begin position="89"/>
        <end position="149"/>
    </location>
</feature>
<comment type="caution">
    <text evidence="3">The sequence shown here is derived from an EMBL/GenBank/DDBJ whole genome shotgun (WGS) entry which is preliminary data.</text>
</comment>
<feature type="compositionally biased region" description="Basic and acidic residues" evidence="1">
    <location>
        <begin position="9"/>
        <end position="21"/>
    </location>
</feature>
<dbReference type="InterPro" id="IPR047142">
    <property type="entry name" value="OryJ/VirC-like"/>
</dbReference>
<sequence length="187" mass="20494">MTSSTPSSDLRRPQRFITDHTPDGKAIFNTTLPTEIPQQTVGGDVKFYLGYTTEQTPVSLTGNKDVESYAARLANPPGIVIPGGSVVRIVDMPPSSLSPMHRTVSLDYGVVLEGEVDLVLDSGETRRMRRGDVSVQRGTMHAWKNVSETQWSRMLYVLQESKPLEVAGQVLKEDYGVGMGDVKPSTK</sequence>
<dbReference type="SUPFAM" id="SSF51182">
    <property type="entry name" value="RmlC-like cupins"/>
    <property type="match status" value="1"/>
</dbReference>
<gene>
    <name evidence="3" type="ORF">CH35J_002865</name>
</gene>
<dbReference type="InterPro" id="IPR011051">
    <property type="entry name" value="RmlC_Cupin_sf"/>
</dbReference>
<dbReference type="CDD" id="cd02231">
    <property type="entry name" value="cupin_BLL6423-like"/>
    <property type="match status" value="1"/>
</dbReference>
<dbReference type="PANTHER" id="PTHR36156">
    <property type="entry name" value="SLR2101 PROTEIN"/>
    <property type="match status" value="1"/>
</dbReference>
<dbReference type="InterPro" id="IPR014710">
    <property type="entry name" value="RmlC-like_jellyroll"/>
</dbReference>
<protein>
    <recommendedName>
        <fullName evidence="2">Cupin type-2 domain-containing protein</fullName>
    </recommendedName>
</protein>
<organism evidence="3 4">
    <name type="scientific">Colletotrichum higginsianum</name>
    <dbReference type="NCBI Taxonomy" id="80884"/>
    <lineage>
        <taxon>Eukaryota</taxon>
        <taxon>Fungi</taxon>
        <taxon>Dikarya</taxon>
        <taxon>Ascomycota</taxon>
        <taxon>Pezizomycotina</taxon>
        <taxon>Sordariomycetes</taxon>
        <taxon>Hypocreomycetidae</taxon>
        <taxon>Glomerellales</taxon>
        <taxon>Glomerellaceae</taxon>
        <taxon>Colletotrichum</taxon>
        <taxon>Colletotrichum destructivum species complex</taxon>
    </lineage>
</organism>
<evidence type="ECO:0000259" key="2">
    <source>
        <dbReference type="Pfam" id="PF07883"/>
    </source>
</evidence>
<dbReference type="PANTHER" id="PTHR36156:SF3">
    <property type="entry name" value="CUPIN 2 CONSERVED BARREL DOMAIN-CONTAINING PROTEIN"/>
    <property type="match status" value="1"/>
</dbReference>
<dbReference type="Gene3D" id="2.60.120.10">
    <property type="entry name" value="Jelly Rolls"/>
    <property type="match status" value="1"/>
</dbReference>
<dbReference type="InterPro" id="IPR013096">
    <property type="entry name" value="Cupin_2"/>
</dbReference>
<proteinExistence type="predicted"/>
<dbReference type="OrthoDB" id="5840532at2759"/>
<dbReference type="Pfam" id="PF07883">
    <property type="entry name" value="Cupin_2"/>
    <property type="match status" value="1"/>
</dbReference>
<reference evidence="3 4" key="1">
    <citation type="journal article" date="2019" name="Genome Biol. Evol.">
        <title>Genomic Plasticity Mediated by Transposable Elements in the Plant Pathogenic Fungus Colletotrichum higginsianum.</title>
        <authorList>
            <person name="Tsushima A."/>
            <person name="Gan P."/>
            <person name="Kumakura N."/>
            <person name="Narusaka M."/>
            <person name="Takano Y."/>
            <person name="Narusaka Y."/>
            <person name="Shirasu K."/>
        </authorList>
    </citation>
    <scope>NUCLEOTIDE SEQUENCE [LARGE SCALE GENOMIC DNA]</scope>
    <source>
        <strain evidence="3 4">MAFF305635-RFP</strain>
    </source>
</reference>
<name>A0A4T0WD07_9PEZI</name>
<accession>A0A4T0WD07</accession>
<dbReference type="Proteomes" id="UP000305883">
    <property type="component" value="Unassembled WGS sequence"/>
</dbReference>
<dbReference type="AlphaFoldDB" id="A0A4T0WD07"/>
<evidence type="ECO:0000256" key="1">
    <source>
        <dbReference type="SAM" id="MobiDB-lite"/>
    </source>
</evidence>
<evidence type="ECO:0000313" key="4">
    <source>
        <dbReference type="Proteomes" id="UP000305883"/>
    </source>
</evidence>